<accession>A0A2T9XXF3</accession>
<organism evidence="4 5">
    <name type="scientific">Furculomyces boomerangus</name>
    <dbReference type="NCBI Taxonomy" id="61424"/>
    <lineage>
        <taxon>Eukaryota</taxon>
        <taxon>Fungi</taxon>
        <taxon>Fungi incertae sedis</taxon>
        <taxon>Zoopagomycota</taxon>
        <taxon>Kickxellomycotina</taxon>
        <taxon>Harpellomycetes</taxon>
        <taxon>Harpellales</taxon>
        <taxon>Harpellaceae</taxon>
        <taxon>Furculomyces</taxon>
    </lineage>
</organism>
<dbReference type="Pfam" id="PF00583">
    <property type="entry name" value="Acetyltransf_1"/>
    <property type="match status" value="1"/>
</dbReference>
<dbReference type="SUPFAM" id="SSF55729">
    <property type="entry name" value="Acyl-CoA N-acyltransferases (Nat)"/>
    <property type="match status" value="1"/>
</dbReference>
<reference evidence="4 5" key="1">
    <citation type="journal article" date="2018" name="MBio">
        <title>Comparative Genomics Reveals the Core Gene Toolbox for the Fungus-Insect Symbiosis.</title>
        <authorList>
            <person name="Wang Y."/>
            <person name="Stata M."/>
            <person name="Wang W."/>
            <person name="Stajich J.E."/>
            <person name="White M.M."/>
            <person name="Moncalvo J.M."/>
        </authorList>
    </citation>
    <scope>NUCLEOTIDE SEQUENCE [LARGE SCALE GENOMIC DNA]</scope>
    <source>
        <strain evidence="4 5">AUS-77-4</strain>
    </source>
</reference>
<dbReference type="GO" id="GO:0031415">
    <property type="term" value="C:NatA complex"/>
    <property type="evidence" value="ECO:0007669"/>
    <property type="project" value="TreeGrafter"/>
</dbReference>
<dbReference type="InterPro" id="IPR051556">
    <property type="entry name" value="N-term/lysine_N-AcTrnsfr"/>
</dbReference>
<protein>
    <recommendedName>
        <fullName evidence="3">N-acetyltransferase domain-containing protein</fullName>
    </recommendedName>
</protein>
<evidence type="ECO:0000259" key="3">
    <source>
        <dbReference type="PROSITE" id="PS51186"/>
    </source>
</evidence>
<feature type="domain" description="N-acetyltransferase" evidence="3">
    <location>
        <begin position="23"/>
        <end position="200"/>
    </location>
</feature>
<proteinExistence type="predicted"/>
<evidence type="ECO:0000313" key="4">
    <source>
        <dbReference type="EMBL" id="PVU84758.1"/>
    </source>
</evidence>
<dbReference type="PANTHER" id="PTHR42919:SF8">
    <property type="entry name" value="N-ALPHA-ACETYLTRANSFERASE 50"/>
    <property type="match status" value="1"/>
</dbReference>
<dbReference type="PROSITE" id="PS51186">
    <property type="entry name" value="GNAT"/>
    <property type="match status" value="1"/>
</dbReference>
<dbReference type="Proteomes" id="UP000245699">
    <property type="component" value="Unassembled WGS sequence"/>
</dbReference>
<keyword evidence="1" id="KW-0808">Transferase</keyword>
<comment type="caution">
    <text evidence="4">The sequence shown here is derived from an EMBL/GenBank/DDBJ whole genome shotgun (WGS) entry which is preliminary data.</text>
</comment>
<keyword evidence="2" id="KW-0012">Acyltransferase</keyword>
<dbReference type="AlphaFoldDB" id="A0A2T9XXF3"/>
<name>A0A2T9XXF3_9FUNG</name>
<dbReference type="GO" id="GO:0016747">
    <property type="term" value="F:acyltransferase activity, transferring groups other than amino-acyl groups"/>
    <property type="evidence" value="ECO:0007669"/>
    <property type="project" value="InterPro"/>
</dbReference>
<dbReference type="STRING" id="61424.A0A2T9XXF3"/>
<dbReference type="CDD" id="cd04301">
    <property type="entry name" value="NAT_SF"/>
    <property type="match status" value="1"/>
</dbReference>
<evidence type="ECO:0000256" key="2">
    <source>
        <dbReference type="ARBA" id="ARBA00023315"/>
    </source>
</evidence>
<evidence type="ECO:0000256" key="1">
    <source>
        <dbReference type="ARBA" id="ARBA00022679"/>
    </source>
</evidence>
<dbReference type="InterPro" id="IPR000182">
    <property type="entry name" value="GNAT_dom"/>
</dbReference>
<gene>
    <name evidence="4" type="ORF">BB559_007434</name>
</gene>
<dbReference type="EMBL" id="MBFT01001238">
    <property type="protein sequence ID" value="PVU84758.1"/>
    <property type="molecule type" value="Genomic_DNA"/>
</dbReference>
<sequence>MLLSAVQNAIFPPQYFSKKSSSVSLWNINESNISQLQTLNSELFPVKYSPQFYENILNGESFGLLATHDNQYVGAIVGRLQPYRFTEDFEGNFNRAGYHQMETYKRDVICGYNYKEIYIMTLGVLSSHRRLGIGRALIDSIIEDSKKNKDIKKIVLHVQSSNSSALAFYKNYGFEVSKLVKEYYRLIPSPDAYILTLELKNRNKTPI</sequence>
<dbReference type="OrthoDB" id="47374at2759"/>
<dbReference type="InterPro" id="IPR016181">
    <property type="entry name" value="Acyl_CoA_acyltransferase"/>
</dbReference>
<evidence type="ECO:0000313" key="5">
    <source>
        <dbReference type="Proteomes" id="UP000245699"/>
    </source>
</evidence>
<dbReference type="Gene3D" id="3.40.630.30">
    <property type="match status" value="1"/>
</dbReference>
<keyword evidence="5" id="KW-1185">Reference proteome</keyword>
<dbReference type="GO" id="GO:0007064">
    <property type="term" value="P:mitotic sister chromatid cohesion"/>
    <property type="evidence" value="ECO:0007669"/>
    <property type="project" value="TreeGrafter"/>
</dbReference>
<dbReference type="PANTHER" id="PTHR42919">
    <property type="entry name" value="N-ALPHA-ACETYLTRANSFERASE"/>
    <property type="match status" value="1"/>
</dbReference>